<keyword evidence="2" id="KW-1185">Reference proteome</keyword>
<name>A0A0C3NZI8_PISTI</name>
<dbReference type="InParanoid" id="A0A0C3NZI8"/>
<dbReference type="HOGENOM" id="CLU_2961810_0_0_1"/>
<organism evidence="1 2">
    <name type="scientific">Pisolithus tinctorius Marx 270</name>
    <dbReference type="NCBI Taxonomy" id="870435"/>
    <lineage>
        <taxon>Eukaryota</taxon>
        <taxon>Fungi</taxon>
        <taxon>Dikarya</taxon>
        <taxon>Basidiomycota</taxon>
        <taxon>Agaricomycotina</taxon>
        <taxon>Agaricomycetes</taxon>
        <taxon>Agaricomycetidae</taxon>
        <taxon>Boletales</taxon>
        <taxon>Sclerodermatineae</taxon>
        <taxon>Pisolithaceae</taxon>
        <taxon>Pisolithus</taxon>
    </lineage>
</organism>
<gene>
    <name evidence="1" type="ORF">M404DRAFT_1003799</name>
</gene>
<sequence>MKTLRRAMISVAKQDLDSLLYELVLWFPFVSNSVGIMADGGGCMLMCSLPPCWTGAHRK</sequence>
<evidence type="ECO:0000313" key="1">
    <source>
        <dbReference type="EMBL" id="KIO00544.1"/>
    </source>
</evidence>
<evidence type="ECO:0000313" key="2">
    <source>
        <dbReference type="Proteomes" id="UP000054217"/>
    </source>
</evidence>
<reference evidence="1 2" key="1">
    <citation type="submission" date="2014-04" db="EMBL/GenBank/DDBJ databases">
        <authorList>
            <consortium name="DOE Joint Genome Institute"/>
            <person name="Kuo A."/>
            <person name="Kohler A."/>
            <person name="Costa M.D."/>
            <person name="Nagy L.G."/>
            <person name="Floudas D."/>
            <person name="Copeland A."/>
            <person name="Barry K.W."/>
            <person name="Cichocki N."/>
            <person name="Veneault-Fourrey C."/>
            <person name="LaButti K."/>
            <person name="Lindquist E.A."/>
            <person name="Lipzen A."/>
            <person name="Lundell T."/>
            <person name="Morin E."/>
            <person name="Murat C."/>
            <person name="Sun H."/>
            <person name="Tunlid A."/>
            <person name="Henrissat B."/>
            <person name="Grigoriev I.V."/>
            <person name="Hibbett D.S."/>
            <person name="Martin F."/>
            <person name="Nordberg H.P."/>
            <person name="Cantor M.N."/>
            <person name="Hua S.X."/>
        </authorList>
    </citation>
    <scope>NUCLEOTIDE SEQUENCE [LARGE SCALE GENOMIC DNA]</scope>
    <source>
        <strain evidence="1 2">Marx 270</strain>
    </source>
</reference>
<dbReference type="EMBL" id="KN831995">
    <property type="protein sequence ID" value="KIO00544.1"/>
    <property type="molecule type" value="Genomic_DNA"/>
</dbReference>
<proteinExistence type="predicted"/>
<dbReference type="AlphaFoldDB" id="A0A0C3NZI8"/>
<dbReference type="Proteomes" id="UP000054217">
    <property type="component" value="Unassembled WGS sequence"/>
</dbReference>
<accession>A0A0C3NZI8</accession>
<reference evidence="2" key="2">
    <citation type="submission" date="2015-01" db="EMBL/GenBank/DDBJ databases">
        <title>Evolutionary Origins and Diversification of the Mycorrhizal Mutualists.</title>
        <authorList>
            <consortium name="DOE Joint Genome Institute"/>
            <consortium name="Mycorrhizal Genomics Consortium"/>
            <person name="Kohler A."/>
            <person name="Kuo A."/>
            <person name="Nagy L.G."/>
            <person name="Floudas D."/>
            <person name="Copeland A."/>
            <person name="Barry K.W."/>
            <person name="Cichocki N."/>
            <person name="Veneault-Fourrey C."/>
            <person name="LaButti K."/>
            <person name="Lindquist E.A."/>
            <person name="Lipzen A."/>
            <person name="Lundell T."/>
            <person name="Morin E."/>
            <person name="Murat C."/>
            <person name="Riley R."/>
            <person name="Ohm R."/>
            <person name="Sun H."/>
            <person name="Tunlid A."/>
            <person name="Henrissat B."/>
            <person name="Grigoriev I.V."/>
            <person name="Hibbett D.S."/>
            <person name="Martin F."/>
        </authorList>
    </citation>
    <scope>NUCLEOTIDE SEQUENCE [LARGE SCALE GENOMIC DNA]</scope>
    <source>
        <strain evidence="2">Marx 270</strain>
    </source>
</reference>
<protein>
    <submittedName>
        <fullName evidence="1">Uncharacterized protein</fullName>
    </submittedName>
</protein>